<keyword evidence="1" id="KW-0732">Signal</keyword>
<evidence type="ECO:0000256" key="1">
    <source>
        <dbReference type="SAM" id="SignalP"/>
    </source>
</evidence>
<dbReference type="EMBL" id="CP003642">
    <property type="protein sequence ID" value="AFZ24173.1"/>
    <property type="molecule type" value="Genomic_DNA"/>
</dbReference>
<accession>K9WVE7</accession>
<protein>
    <submittedName>
        <fullName evidence="2">Uncharacterized protein</fullName>
    </submittedName>
</protein>
<dbReference type="Proteomes" id="UP000010475">
    <property type="component" value="Chromosome"/>
</dbReference>
<gene>
    <name evidence="2" type="ORF">Cylst_1924</name>
</gene>
<sequence>MMIFSLLLASTLLISGSSYRTSTIHLAKTKLQISSTDHMTTLDSNDLAEKLVNGFYGDFFNYLVRDDIIESIWNAPNSLQKLEHLIKDVNAPMKARFLACEVLFEKHFIFVPDVGSETVAEIYAQALLNNYTEMANSWGFLYEHNDEGPVGIRFVMIGIEAVPVLVKLLDNNDQSMLYNGSQEAMLGNSYQFRIKDYAAFYISKIKRIPVQYHQDPQERDAEIEKLKFALAHDQ</sequence>
<dbReference type="eggNOG" id="ENOG503350X">
    <property type="taxonomic scope" value="Bacteria"/>
</dbReference>
<organism evidence="2 3">
    <name type="scientific">Cylindrospermum stagnale PCC 7417</name>
    <dbReference type="NCBI Taxonomy" id="56107"/>
    <lineage>
        <taxon>Bacteria</taxon>
        <taxon>Bacillati</taxon>
        <taxon>Cyanobacteriota</taxon>
        <taxon>Cyanophyceae</taxon>
        <taxon>Nostocales</taxon>
        <taxon>Nostocaceae</taxon>
        <taxon>Cylindrospermum</taxon>
    </lineage>
</organism>
<evidence type="ECO:0000313" key="3">
    <source>
        <dbReference type="Proteomes" id="UP000010475"/>
    </source>
</evidence>
<feature type="signal peptide" evidence="1">
    <location>
        <begin position="1"/>
        <end position="20"/>
    </location>
</feature>
<dbReference type="STRING" id="56107.Cylst_1924"/>
<dbReference type="AlphaFoldDB" id="K9WVE7"/>
<keyword evidence="3" id="KW-1185">Reference proteome</keyword>
<proteinExistence type="predicted"/>
<evidence type="ECO:0000313" key="2">
    <source>
        <dbReference type="EMBL" id="AFZ24173.1"/>
    </source>
</evidence>
<reference evidence="2 3" key="1">
    <citation type="submission" date="2012-06" db="EMBL/GenBank/DDBJ databases">
        <title>Finished chromosome of genome of Cylindrospermum stagnale PCC 7417.</title>
        <authorList>
            <consortium name="US DOE Joint Genome Institute"/>
            <person name="Gugger M."/>
            <person name="Coursin T."/>
            <person name="Rippka R."/>
            <person name="Tandeau De Marsac N."/>
            <person name="Huntemann M."/>
            <person name="Wei C.-L."/>
            <person name="Han J."/>
            <person name="Detter J.C."/>
            <person name="Han C."/>
            <person name="Tapia R."/>
            <person name="Chen A."/>
            <person name="Kyrpides N."/>
            <person name="Mavromatis K."/>
            <person name="Markowitz V."/>
            <person name="Szeto E."/>
            <person name="Ivanova N."/>
            <person name="Pagani I."/>
            <person name="Pati A."/>
            <person name="Goodwin L."/>
            <person name="Nordberg H.P."/>
            <person name="Cantor M.N."/>
            <person name="Hua S.X."/>
            <person name="Woyke T."/>
            <person name="Kerfeld C.A."/>
        </authorList>
    </citation>
    <scope>NUCLEOTIDE SEQUENCE [LARGE SCALE GENOMIC DNA]</scope>
    <source>
        <strain evidence="2 3">PCC 7417</strain>
    </source>
</reference>
<dbReference type="HOGENOM" id="CLU_1183457_0_0_3"/>
<feature type="chain" id="PRO_5003937584" evidence="1">
    <location>
        <begin position="21"/>
        <end position="234"/>
    </location>
</feature>
<name>K9WVE7_9NOST</name>
<dbReference type="KEGG" id="csg:Cylst_1924"/>